<dbReference type="SMART" id="SM00184">
    <property type="entry name" value="RING"/>
    <property type="match status" value="1"/>
</dbReference>
<keyword evidence="2 4" id="KW-0863">Zinc-finger</keyword>
<dbReference type="Gene3D" id="2.130.10.10">
    <property type="entry name" value="YVTN repeat-like/Quinoprotein amine dehydrogenase"/>
    <property type="match status" value="1"/>
</dbReference>
<dbReference type="SUPFAM" id="SSF101898">
    <property type="entry name" value="NHL repeat"/>
    <property type="match status" value="1"/>
</dbReference>
<evidence type="ECO:0000256" key="4">
    <source>
        <dbReference type="PROSITE-ProRule" id="PRU00175"/>
    </source>
</evidence>
<reference evidence="6" key="1">
    <citation type="submission" date="2021-10" db="EMBL/GenBank/DDBJ databases">
        <title>Tropical sea cucumber genome reveals ecological adaptation and Cuvierian tubules defense mechanism.</title>
        <authorList>
            <person name="Chen T."/>
        </authorList>
    </citation>
    <scope>NUCLEOTIDE SEQUENCE</scope>
    <source>
        <strain evidence="6">Nanhai2018</strain>
        <tissue evidence="6">Muscle</tissue>
    </source>
</reference>
<dbReference type="InterPro" id="IPR047153">
    <property type="entry name" value="TRIM45/56/19-like"/>
</dbReference>
<evidence type="ECO:0000256" key="2">
    <source>
        <dbReference type="ARBA" id="ARBA00022771"/>
    </source>
</evidence>
<name>A0A9Q1BF75_HOLLE</name>
<dbReference type="AlphaFoldDB" id="A0A9Q1BF75"/>
<feature type="domain" description="RING-type" evidence="5">
    <location>
        <begin position="435"/>
        <end position="476"/>
    </location>
</feature>
<dbReference type="PANTHER" id="PTHR25462:SF296">
    <property type="entry name" value="MEIOTIC P26, ISOFORM F"/>
    <property type="match status" value="1"/>
</dbReference>
<dbReference type="PROSITE" id="PS50089">
    <property type="entry name" value="ZF_RING_2"/>
    <property type="match status" value="1"/>
</dbReference>
<evidence type="ECO:0000313" key="6">
    <source>
        <dbReference type="EMBL" id="KAJ8023253.1"/>
    </source>
</evidence>
<dbReference type="GO" id="GO:0061630">
    <property type="term" value="F:ubiquitin protein ligase activity"/>
    <property type="evidence" value="ECO:0007669"/>
    <property type="project" value="TreeGrafter"/>
</dbReference>
<dbReference type="Gene3D" id="3.30.40.10">
    <property type="entry name" value="Zinc/RING finger domain, C3HC4 (zinc finger)"/>
    <property type="match status" value="1"/>
</dbReference>
<evidence type="ECO:0000256" key="1">
    <source>
        <dbReference type="ARBA" id="ARBA00022723"/>
    </source>
</evidence>
<comment type="caution">
    <text evidence="6">The sequence shown here is derived from an EMBL/GenBank/DDBJ whole genome shotgun (WGS) entry which is preliminary data.</text>
</comment>
<keyword evidence="1" id="KW-0479">Metal-binding</keyword>
<evidence type="ECO:0000313" key="7">
    <source>
        <dbReference type="Proteomes" id="UP001152320"/>
    </source>
</evidence>
<dbReference type="OrthoDB" id="6105938at2759"/>
<dbReference type="InterPro" id="IPR013083">
    <property type="entry name" value="Znf_RING/FYVE/PHD"/>
</dbReference>
<protein>
    <submittedName>
        <fullName evidence="6">Tripartite motif-containing protein 2</fullName>
    </submittedName>
</protein>
<dbReference type="Pfam" id="PF13445">
    <property type="entry name" value="zf-RING_UBOX"/>
    <property type="match status" value="1"/>
</dbReference>
<evidence type="ECO:0000259" key="5">
    <source>
        <dbReference type="PROSITE" id="PS50089"/>
    </source>
</evidence>
<gene>
    <name evidence="6" type="ORF">HOLleu_35616</name>
</gene>
<dbReference type="InterPro" id="IPR027370">
    <property type="entry name" value="Znf-RING_euk"/>
</dbReference>
<keyword evidence="7" id="KW-1185">Reference proteome</keyword>
<dbReference type="InterPro" id="IPR001841">
    <property type="entry name" value="Znf_RING"/>
</dbReference>
<dbReference type="GO" id="GO:0008270">
    <property type="term" value="F:zinc ion binding"/>
    <property type="evidence" value="ECO:0007669"/>
    <property type="project" value="UniProtKB-KW"/>
</dbReference>
<evidence type="ECO:0000256" key="3">
    <source>
        <dbReference type="ARBA" id="ARBA00022833"/>
    </source>
</evidence>
<dbReference type="SUPFAM" id="SSF57850">
    <property type="entry name" value="RING/U-box"/>
    <property type="match status" value="1"/>
</dbReference>
<accession>A0A9Q1BF75</accession>
<dbReference type="InterPro" id="IPR015943">
    <property type="entry name" value="WD40/YVTN_repeat-like_dom_sf"/>
</dbReference>
<keyword evidence="3" id="KW-0862">Zinc</keyword>
<organism evidence="6 7">
    <name type="scientific">Holothuria leucospilota</name>
    <name type="common">Black long sea cucumber</name>
    <name type="synonym">Mertensiothuria leucospilota</name>
    <dbReference type="NCBI Taxonomy" id="206669"/>
    <lineage>
        <taxon>Eukaryota</taxon>
        <taxon>Metazoa</taxon>
        <taxon>Echinodermata</taxon>
        <taxon>Eleutherozoa</taxon>
        <taxon>Echinozoa</taxon>
        <taxon>Holothuroidea</taxon>
        <taxon>Aspidochirotacea</taxon>
        <taxon>Aspidochirotida</taxon>
        <taxon>Holothuriidae</taxon>
        <taxon>Holothuria</taxon>
    </lineage>
</organism>
<sequence length="514" mass="58914">MTASLTCQITPKQRLQLQRFTEKQHTNQLVDLSFSCSGNIAVSGLKEPNQSFIDLFSGCHLPFRDKRKLFYSKEFQDYQDHFLRFVSFLENDGSKIVSCIGSKIEIFDMENRYGLVKACKVEGLTNCLAVTKGEIFVGLRSSQSLIVFNSNLKETRRIFLRGIKLLDFLCDLQVRIDTIFACTVFGRALSMGITDGRVITKYINNTENYSKAWSITVSVEQCLVAVLWSGYRIIFYSLDGNKCLLVFDVNSGVSRIRISDTYSMMITGNERTGEIETYEWEQLFSFQAMKNTLANIVSPRECEEIRMHFRVTEEELSRKEFGVKNTLHNLSEKEQTTRRMLCLLTVIEENGHLNSYNLHNLTEAVLNVNDETGIFNLKGPIEGYARHGISVEDLMADLLTRQKAWRAEKKEMSVKLETANSMVKKLNNMMKNVTCGICLEIWTSPKTLPCDHVFCEKCLEQVLIRNLQVVSCPECRQEHDHPPQGLQNSWFTNRCLKSIADDFRSLSTRHGQDS</sequence>
<dbReference type="EMBL" id="JAIZAY010000019">
    <property type="protein sequence ID" value="KAJ8023253.1"/>
    <property type="molecule type" value="Genomic_DNA"/>
</dbReference>
<proteinExistence type="predicted"/>
<dbReference type="PANTHER" id="PTHR25462">
    <property type="entry name" value="BONUS, ISOFORM C-RELATED"/>
    <property type="match status" value="1"/>
</dbReference>
<dbReference type="Proteomes" id="UP001152320">
    <property type="component" value="Chromosome 19"/>
</dbReference>
<dbReference type="InterPro" id="IPR017907">
    <property type="entry name" value="Znf_RING_CS"/>
</dbReference>
<dbReference type="PROSITE" id="PS00518">
    <property type="entry name" value="ZF_RING_1"/>
    <property type="match status" value="1"/>
</dbReference>